<dbReference type="SUPFAM" id="SSF144232">
    <property type="entry name" value="HIT/MYND zinc finger-like"/>
    <property type="match status" value="1"/>
</dbReference>
<feature type="compositionally biased region" description="Basic and acidic residues" evidence="5">
    <location>
        <begin position="382"/>
        <end position="405"/>
    </location>
</feature>
<feature type="region of interest" description="Disordered" evidence="5">
    <location>
        <begin position="20"/>
        <end position="49"/>
    </location>
</feature>
<feature type="compositionally biased region" description="Basic and acidic residues" evidence="5">
    <location>
        <begin position="2182"/>
        <end position="2196"/>
    </location>
</feature>
<evidence type="ECO:0000256" key="2">
    <source>
        <dbReference type="ARBA" id="ARBA00022771"/>
    </source>
</evidence>
<evidence type="ECO:0000256" key="3">
    <source>
        <dbReference type="ARBA" id="ARBA00022833"/>
    </source>
</evidence>
<feature type="compositionally biased region" description="Basic residues" evidence="5">
    <location>
        <begin position="812"/>
        <end position="822"/>
    </location>
</feature>
<dbReference type="GO" id="GO:0000981">
    <property type="term" value="F:DNA-binding transcription factor activity, RNA polymerase II-specific"/>
    <property type="evidence" value="ECO:0007669"/>
    <property type="project" value="TreeGrafter"/>
</dbReference>
<reference evidence="7" key="1">
    <citation type="journal article" date="2023" name="Mol. Phylogenet. Evol.">
        <title>Genome-scale phylogeny and comparative genomics of the fungal order Sordariales.</title>
        <authorList>
            <person name="Hensen N."/>
            <person name="Bonometti L."/>
            <person name="Westerberg I."/>
            <person name="Brannstrom I.O."/>
            <person name="Guillou S."/>
            <person name="Cros-Aarteil S."/>
            <person name="Calhoun S."/>
            <person name="Haridas S."/>
            <person name="Kuo A."/>
            <person name="Mondo S."/>
            <person name="Pangilinan J."/>
            <person name="Riley R."/>
            <person name="LaButti K."/>
            <person name="Andreopoulos B."/>
            <person name="Lipzen A."/>
            <person name="Chen C."/>
            <person name="Yan M."/>
            <person name="Daum C."/>
            <person name="Ng V."/>
            <person name="Clum A."/>
            <person name="Steindorff A."/>
            <person name="Ohm R.A."/>
            <person name="Martin F."/>
            <person name="Silar P."/>
            <person name="Natvig D.O."/>
            <person name="Lalanne C."/>
            <person name="Gautier V."/>
            <person name="Ament-Velasquez S.L."/>
            <person name="Kruys A."/>
            <person name="Hutchinson M.I."/>
            <person name="Powell A.J."/>
            <person name="Barry K."/>
            <person name="Miller A.N."/>
            <person name="Grigoriev I.V."/>
            <person name="Debuchy R."/>
            <person name="Gladieux P."/>
            <person name="Hiltunen Thoren M."/>
            <person name="Johannesson H."/>
        </authorList>
    </citation>
    <scope>NUCLEOTIDE SEQUENCE</scope>
    <source>
        <strain evidence="7">FGSC 1904</strain>
    </source>
</reference>
<feature type="compositionally biased region" description="Low complexity" evidence="5">
    <location>
        <begin position="1895"/>
        <end position="1920"/>
    </location>
</feature>
<feature type="region of interest" description="Disordered" evidence="5">
    <location>
        <begin position="1059"/>
        <end position="1107"/>
    </location>
</feature>
<feature type="compositionally biased region" description="Low complexity" evidence="5">
    <location>
        <begin position="2088"/>
        <end position="2108"/>
    </location>
</feature>
<name>A0AAE0PMN0_SORBR</name>
<dbReference type="Pfam" id="PF14737">
    <property type="entry name" value="DUF4470"/>
    <property type="match status" value="1"/>
</dbReference>
<feature type="domain" description="MYND-type" evidence="6">
    <location>
        <begin position="2127"/>
        <end position="2170"/>
    </location>
</feature>
<keyword evidence="8" id="KW-1185">Reference proteome</keyword>
<keyword evidence="3" id="KW-0862">Zinc</keyword>
<evidence type="ECO:0000256" key="1">
    <source>
        <dbReference type="ARBA" id="ARBA00022723"/>
    </source>
</evidence>
<evidence type="ECO:0000256" key="4">
    <source>
        <dbReference type="PROSITE-ProRule" id="PRU00134"/>
    </source>
</evidence>
<gene>
    <name evidence="7" type="ORF">B0T20DRAFT_467257</name>
</gene>
<comment type="caution">
    <text evidence="7">The sequence shown here is derived from an EMBL/GenBank/DDBJ whole genome shotgun (WGS) entry which is preliminary data.</text>
</comment>
<dbReference type="PROSITE" id="PS50865">
    <property type="entry name" value="ZF_MYND_2"/>
    <property type="match status" value="1"/>
</dbReference>
<evidence type="ECO:0000313" key="7">
    <source>
        <dbReference type="EMBL" id="KAK3402390.1"/>
    </source>
</evidence>
<feature type="region of interest" description="Disordered" evidence="5">
    <location>
        <begin position="2063"/>
        <end position="2113"/>
    </location>
</feature>
<sequence>MLTPPYPSITSTFHPFGDTPAVYLTEHIPPPSPPTKDEKKTKKKKKDEEPVNILLLGSGDVRNVLFTTHMDRESRRRLDVTCCDGERLVVARNILLLTLLIELDHGPFDPPTPDELFDIYYHQHIPKRLRALVIQQATRLGLISANMSVWNGSPYGAGWEGSGPFEWMMPNMNGESTSTAAPDGNKKKKKKKKSKGKGKEQKGKEPATTTKPDSNPRFPNPHEDVDHDNDNDDVHPRKPTSGIRFTDSGSLKLLADIWRYWVASAEEDNQERPTAQDILFHRIGKAAEKREEEDVGYAYNDTRAAACTYTAAQPVGLEAVSHATWLNREYWKTGRTFSDNLQDLIQIPYPGPYSYSDTDDDDDERTDTDHELEEIINTILQKKKEEEDSKGKGKATEKKRMNVSESLKQARERMQKEPMPFGPGMTFRQINPLFFTPTFGVRINHSADPLQGFHLAPAYLPIVGQPAPKKGEAQFQRLIDTAKKEFADWCDSFLLAWREGRIMLRFCVADALSFAHTLQHHKAASLGNPVVDPGFGNWYRFPNSFNPLVIDSDDYKPVPASESHRSQAPVSFHVIDTSSLSDSLGALNVLIATSPLLENRLSATLYTEHTFPLPRPSTSDDDRLGPKTAYEVADDLLHGDLLTISTLLGLSPVDYFTNTYPTTPPPMFSSPYEPPLPPTFPPSSFPGAPPATSAAAASSSTSNFNNTTTTTPPLTAKFFNQRLTWKRPVYHDPTDGTGREWTVANNIHWPGPSPSLREEREAYFKQANHHTEIFHDFVDHCYDLAAEGQDEEREKEKVIAESSSKGGGKNANKGKGKQKKKAPPPQKKVDQPMSDLDYARTYPPDLRKMAIQKWEYEEKELLKWDRKLERDMDREREQWEMRRREMPLQKIRFQAEELVEFLSRVYSQMFEARYLFEKKDEGDSNSNSAGNASDGAVTAPELPGPGYRLLSPRICNRATFASLLKIISQRVVVIGEAPTFPDPGEEDEFMGEEDFASLKDMLKESQRPDAEFVQAECSRIMAAAVEGFQLTADPSVDWDRLPPGVTEVPLFNPHILWPRDSHASHGGSTTTPSADRDSTSYEDESDPEEDPSPLPITCDDPENFEEDPLDIESLDASYPSTIIAESSTPPPPRQSTTWDHSMDYMLETLKHSLVNYVETQGTFDQELAMILHHFGAHSSPEHATTDPDGLIRTRTYNDIHEAVLNPSRLFRRLRNWIDIPSSLAVTLRIPRHRLEVLRPVLMALEQGVHYVAPDPTGRANFFRKIQPYAPALQVCFRPTVDMDGNPDNDVPGYLFSSLQMGFGELEIKGRYFTPRFRVSIREDPLGWAGESDLFVSFMIPTSVLLRDPENGIVSVSIVPTSGPDVARRNETSFKDTGILKKDLKIFEAHMCADPFVFVTQHMPNQNGATKTRVTAKLDETNHHIASLTTRISFLTDRLRERLENEECKIRSVEVTPCSYHLIISKDPTASLWSHDSKTSHMYPLKFLIDLPLPTNYKGRHTRPRRSKGFVELETPVDPFSWMTFFTPSFIHPVHLEPGTQIPMNWSLAYVQLDALPRLCLTGSLNQDPHDRRPSRFCLWWFQLQAHRQLSFRELSAKALIAGRKNPPPPSNAADAKDQENLVKECIEQEKHFAEAIMRDLGKPGEHSRFELRLSMHLLFDVAAGIVRPKSVWNDMNLNLQPSVDPTYVYSRVFALCELPPCRRDCTCADKCGITRPGPRRVVIFIAKNGICLDLAHGTVILDTAVLAITKDMRGVLPKFLTEDGVESPIRVYPHKIMPDTLRVWKEMLPAYAERCRGQTWEHGPACEYKAKQRVPVATQHHKDNAVFCSCSMGKLPKSWAPADPIPQWEEVRPYLVRAAISLPFGCPGLGESYQHPMSWDPLLNPFPTASPGMMGSAAGTGPSALASSAAGPSRAPGSTPVPAVSGVSQCAPFKGVQTNSTLSAPTFTQSKVTALATALASGPAPASAPTFTQSKATALATALASGPAPASAPASAPGPAPTVAPIATRPIAAAKGILRPHLTSASAAASASTAMTQGQKSPAMSISPARVAAAKMASAKMVEEARRTQAQRQALASKAAGLTLHPKPTSTTGPSPAQAPPQSASATSNAKSVPAAVPAKLPMSSMCTFCGRPKNTDNGGELMKCSKCDKAQYCSKGCQTGDWKRHKKECGVAAGAGAGAVKGKENEKPKGDEKKDVKKGK</sequence>
<feature type="region of interest" description="Disordered" evidence="5">
    <location>
        <begin position="666"/>
        <end position="713"/>
    </location>
</feature>
<keyword evidence="2 4" id="KW-0863">Zinc-finger</keyword>
<dbReference type="Proteomes" id="UP001281003">
    <property type="component" value="Unassembled WGS sequence"/>
</dbReference>
<dbReference type="EMBL" id="JAUTDP010000002">
    <property type="protein sequence ID" value="KAK3402390.1"/>
    <property type="molecule type" value="Genomic_DNA"/>
</dbReference>
<feature type="region of interest" description="Disordered" evidence="5">
    <location>
        <begin position="2174"/>
        <end position="2201"/>
    </location>
</feature>
<dbReference type="InterPro" id="IPR002893">
    <property type="entry name" value="Znf_MYND"/>
</dbReference>
<feature type="region of interest" description="Disordered" evidence="5">
    <location>
        <begin position="1893"/>
        <end position="1924"/>
    </location>
</feature>
<organism evidence="7 8">
    <name type="scientific">Sordaria brevicollis</name>
    <dbReference type="NCBI Taxonomy" id="83679"/>
    <lineage>
        <taxon>Eukaryota</taxon>
        <taxon>Fungi</taxon>
        <taxon>Dikarya</taxon>
        <taxon>Ascomycota</taxon>
        <taxon>Pezizomycotina</taxon>
        <taxon>Sordariomycetes</taxon>
        <taxon>Sordariomycetidae</taxon>
        <taxon>Sordariales</taxon>
        <taxon>Sordariaceae</taxon>
        <taxon>Sordaria</taxon>
    </lineage>
</organism>
<protein>
    <recommendedName>
        <fullName evidence="6">MYND-type domain-containing protein</fullName>
    </recommendedName>
</protein>
<evidence type="ECO:0000259" key="6">
    <source>
        <dbReference type="PROSITE" id="PS50865"/>
    </source>
</evidence>
<feature type="compositionally biased region" description="Low complexity" evidence="5">
    <location>
        <begin position="690"/>
        <end position="713"/>
    </location>
</feature>
<feature type="compositionally biased region" description="Basic residues" evidence="5">
    <location>
        <begin position="186"/>
        <end position="196"/>
    </location>
</feature>
<evidence type="ECO:0000313" key="8">
    <source>
        <dbReference type="Proteomes" id="UP001281003"/>
    </source>
</evidence>
<feature type="compositionally biased region" description="Acidic residues" evidence="5">
    <location>
        <begin position="1080"/>
        <end position="1091"/>
    </location>
</feature>
<dbReference type="Pfam" id="PF01753">
    <property type="entry name" value="zf-MYND"/>
    <property type="match status" value="1"/>
</dbReference>
<dbReference type="PANTHER" id="PTHR10237:SF15">
    <property type="entry name" value="LD37257P"/>
    <property type="match status" value="1"/>
</dbReference>
<proteinExistence type="predicted"/>
<dbReference type="InterPro" id="IPR024119">
    <property type="entry name" value="TF_DEAF-1"/>
</dbReference>
<dbReference type="PROSITE" id="PS01360">
    <property type="entry name" value="ZF_MYND_1"/>
    <property type="match status" value="1"/>
</dbReference>
<feature type="region of interest" description="Disordered" evidence="5">
    <location>
        <begin position="379"/>
        <end position="405"/>
    </location>
</feature>
<accession>A0AAE0PMN0</accession>
<dbReference type="PANTHER" id="PTHR10237">
    <property type="entry name" value="DEFORMED EPIDERMAL AUTOREGULATORY FACTOR 1 HOMOLOG SUPPRESSIN"/>
    <property type="match status" value="1"/>
</dbReference>
<keyword evidence="1" id="KW-0479">Metal-binding</keyword>
<feature type="compositionally biased region" description="Pro residues" evidence="5">
    <location>
        <begin position="666"/>
        <end position="689"/>
    </location>
</feature>
<evidence type="ECO:0000256" key="5">
    <source>
        <dbReference type="SAM" id="MobiDB-lite"/>
    </source>
</evidence>
<dbReference type="GO" id="GO:0005634">
    <property type="term" value="C:nucleus"/>
    <property type="evidence" value="ECO:0007669"/>
    <property type="project" value="TreeGrafter"/>
</dbReference>
<feature type="region of interest" description="Disordered" evidence="5">
    <location>
        <begin position="788"/>
        <end position="833"/>
    </location>
</feature>
<dbReference type="GO" id="GO:0008270">
    <property type="term" value="F:zinc ion binding"/>
    <property type="evidence" value="ECO:0007669"/>
    <property type="project" value="UniProtKB-KW"/>
</dbReference>
<feature type="region of interest" description="Disordered" evidence="5">
    <location>
        <begin position="166"/>
        <end position="246"/>
    </location>
</feature>
<dbReference type="Gene3D" id="6.10.140.2220">
    <property type="match status" value="1"/>
</dbReference>
<reference evidence="7" key="2">
    <citation type="submission" date="2023-07" db="EMBL/GenBank/DDBJ databases">
        <authorList>
            <consortium name="Lawrence Berkeley National Laboratory"/>
            <person name="Haridas S."/>
            <person name="Hensen N."/>
            <person name="Bonometti L."/>
            <person name="Westerberg I."/>
            <person name="Brannstrom I.O."/>
            <person name="Guillou S."/>
            <person name="Cros-Aarteil S."/>
            <person name="Calhoun S."/>
            <person name="Kuo A."/>
            <person name="Mondo S."/>
            <person name="Pangilinan J."/>
            <person name="Riley R."/>
            <person name="LaButti K."/>
            <person name="Andreopoulos B."/>
            <person name="Lipzen A."/>
            <person name="Chen C."/>
            <person name="Yanf M."/>
            <person name="Daum C."/>
            <person name="Ng V."/>
            <person name="Clum A."/>
            <person name="Steindorff A."/>
            <person name="Ohm R."/>
            <person name="Martin F."/>
            <person name="Silar P."/>
            <person name="Natvig D."/>
            <person name="Lalanne C."/>
            <person name="Gautier V."/>
            <person name="Ament-velasquez S.L."/>
            <person name="Kruys A."/>
            <person name="Hutchinson M.I."/>
            <person name="Powell A.J."/>
            <person name="Barry K."/>
            <person name="Miller A.N."/>
            <person name="Grigoriev I.V."/>
            <person name="Debuchy R."/>
            <person name="Gladieux P."/>
            <person name="Thoren M.H."/>
            <person name="Johannesson H."/>
        </authorList>
    </citation>
    <scope>NUCLEOTIDE SEQUENCE</scope>
    <source>
        <strain evidence="7">FGSC 1904</strain>
    </source>
</reference>
<dbReference type="InterPro" id="IPR027974">
    <property type="entry name" value="DUF4470"/>
</dbReference>